<evidence type="ECO:0000256" key="16">
    <source>
        <dbReference type="ARBA" id="ARBA00042798"/>
    </source>
</evidence>
<dbReference type="GO" id="GO:0008413">
    <property type="term" value="F:8-oxo-7,8-dihydroguanosine triphosphate pyrophosphatase activity"/>
    <property type="evidence" value="ECO:0007669"/>
    <property type="project" value="InterPro"/>
</dbReference>
<reference evidence="21" key="1">
    <citation type="journal article" date="2020" name="Int. J. Syst. Evol. Microbiol.">
        <title>Alteromonas alba sp. nov., a marine bacterium isolated from the seawater of the West Pacific Ocean.</title>
        <authorList>
            <person name="Sun C."/>
            <person name="Wu Y.-H."/>
            <person name="Xamxidin M."/>
            <person name="Cheng H."/>
            <person name="Xu X.-W."/>
        </authorList>
    </citation>
    <scope>NUCLEOTIDE SEQUENCE [LARGE SCALE GENOMIC DNA]</scope>
    <source>
        <strain evidence="21">190</strain>
    </source>
</reference>
<keyword evidence="5 18" id="KW-0479">Metal-binding</keyword>
<evidence type="ECO:0000256" key="13">
    <source>
        <dbReference type="ARBA" id="ARBA00040794"/>
    </source>
</evidence>
<evidence type="ECO:0000256" key="9">
    <source>
        <dbReference type="ARBA" id="ARBA00023204"/>
    </source>
</evidence>
<dbReference type="EC" id="3.6.1.55" evidence="12"/>
<dbReference type="GO" id="GO:0006281">
    <property type="term" value="P:DNA repair"/>
    <property type="evidence" value="ECO:0007669"/>
    <property type="project" value="UniProtKB-KW"/>
</dbReference>
<comment type="caution">
    <text evidence="20">The sequence shown here is derived from an EMBL/GenBank/DDBJ whole genome shotgun (WGS) entry which is preliminary data.</text>
</comment>
<dbReference type="Pfam" id="PF14815">
    <property type="entry name" value="NUDIX_4"/>
    <property type="match status" value="1"/>
</dbReference>
<dbReference type="InterPro" id="IPR029119">
    <property type="entry name" value="MutY_C"/>
</dbReference>
<comment type="catalytic activity">
    <reaction evidence="11">
        <text>8-oxo-GTP + H2O = 8-oxo-GMP + diphosphate + H(+)</text>
        <dbReference type="Rhea" id="RHEA:67616"/>
        <dbReference type="ChEBI" id="CHEBI:15377"/>
        <dbReference type="ChEBI" id="CHEBI:15378"/>
        <dbReference type="ChEBI" id="CHEBI:33019"/>
        <dbReference type="ChEBI" id="CHEBI:143553"/>
        <dbReference type="ChEBI" id="CHEBI:145694"/>
    </reaction>
</comment>
<dbReference type="InterPro" id="IPR015797">
    <property type="entry name" value="NUDIX_hydrolase-like_dom_sf"/>
</dbReference>
<evidence type="ECO:0000256" key="3">
    <source>
        <dbReference type="ARBA" id="ARBA00022457"/>
    </source>
</evidence>
<keyword evidence="4" id="KW-0235">DNA replication</keyword>
<evidence type="ECO:0000256" key="14">
    <source>
        <dbReference type="ARBA" id="ARBA00041592"/>
    </source>
</evidence>
<evidence type="ECO:0000256" key="6">
    <source>
        <dbReference type="ARBA" id="ARBA00022763"/>
    </source>
</evidence>
<evidence type="ECO:0000256" key="10">
    <source>
        <dbReference type="ARBA" id="ARBA00035861"/>
    </source>
</evidence>
<feature type="binding site" evidence="18">
    <location>
        <position position="36"/>
    </location>
    <ligand>
        <name>Mg(2+)</name>
        <dbReference type="ChEBI" id="CHEBI:18420"/>
    </ligand>
</feature>
<gene>
    <name evidence="20" type="ORF">C6Y40_09160</name>
</gene>
<dbReference type="GO" id="GO:0044716">
    <property type="term" value="F:8-oxo-GDP phosphatase activity"/>
    <property type="evidence" value="ECO:0007669"/>
    <property type="project" value="TreeGrafter"/>
</dbReference>
<evidence type="ECO:0000256" key="17">
    <source>
        <dbReference type="PIRSR" id="PIRSR603561-1"/>
    </source>
</evidence>
<name>A0A2S9VBJ0_9ALTE</name>
<dbReference type="GO" id="GO:0006260">
    <property type="term" value="P:DNA replication"/>
    <property type="evidence" value="ECO:0007669"/>
    <property type="project" value="UniProtKB-KW"/>
</dbReference>
<dbReference type="PROSITE" id="PS51462">
    <property type="entry name" value="NUDIX"/>
    <property type="match status" value="1"/>
</dbReference>
<feature type="binding site" evidence="17">
    <location>
        <position position="118"/>
    </location>
    <ligand>
        <name>8-oxo-dGTP</name>
        <dbReference type="ChEBI" id="CHEBI:77896"/>
    </ligand>
</feature>
<evidence type="ECO:0000256" key="4">
    <source>
        <dbReference type="ARBA" id="ARBA00022705"/>
    </source>
</evidence>
<keyword evidence="9" id="KW-0234">DNA repair</keyword>
<organism evidence="20 21">
    <name type="scientific">Alteromonas alba</name>
    <dbReference type="NCBI Taxonomy" id="2079529"/>
    <lineage>
        <taxon>Bacteria</taxon>
        <taxon>Pseudomonadati</taxon>
        <taxon>Pseudomonadota</taxon>
        <taxon>Gammaproteobacteria</taxon>
        <taxon>Alteromonadales</taxon>
        <taxon>Alteromonadaceae</taxon>
        <taxon>Alteromonas/Salinimonas group</taxon>
        <taxon>Alteromonas</taxon>
    </lineage>
</organism>
<evidence type="ECO:0000256" key="1">
    <source>
        <dbReference type="ARBA" id="ARBA00001946"/>
    </source>
</evidence>
<evidence type="ECO:0000256" key="12">
    <source>
        <dbReference type="ARBA" id="ARBA00038905"/>
    </source>
</evidence>
<evidence type="ECO:0000256" key="18">
    <source>
        <dbReference type="PIRSR" id="PIRSR603561-2"/>
    </source>
</evidence>
<evidence type="ECO:0000256" key="7">
    <source>
        <dbReference type="ARBA" id="ARBA00022801"/>
    </source>
</evidence>
<dbReference type="GO" id="GO:0046872">
    <property type="term" value="F:metal ion binding"/>
    <property type="evidence" value="ECO:0007669"/>
    <property type="project" value="UniProtKB-KW"/>
</dbReference>
<dbReference type="OrthoDB" id="9810648at2"/>
<dbReference type="Proteomes" id="UP000238949">
    <property type="component" value="Unassembled WGS sequence"/>
</dbReference>
<dbReference type="CDD" id="cd03425">
    <property type="entry name" value="NUDIX_MutT_NudA_like"/>
    <property type="match status" value="1"/>
</dbReference>
<dbReference type="NCBIfam" id="TIGR00586">
    <property type="entry name" value="mutt"/>
    <property type="match status" value="1"/>
</dbReference>
<feature type="binding site" evidence="17">
    <location>
        <begin position="33"/>
        <end position="36"/>
    </location>
    <ligand>
        <name>8-oxo-dGTP</name>
        <dbReference type="ChEBI" id="CHEBI:77896"/>
    </ligand>
</feature>
<proteinExistence type="inferred from homology"/>
<feature type="binding site" evidence="17">
    <location>
        <position position="22"/>
    </location>
    <ligand>
        <name>8-oxo-dGTP</name>
        <dbReference type="ChEBI" id="CHEBI:77896"/>
    </ligand>
</feature>
<dbReference type="InterPro" id="IPR047127">
    <property type="entry name" value="MutT-like"/>
</dbReference>
<dbReference type="FunFam" id="3.90.79.10:FF:000014">
    <property type="entry name" value="8-oxo-dGTP diphosphatase MutT"/>
    <property type="match status" value="1"/>
</dbReference>
<comment type="similarity">
    <text evidence="2">Belongs to the Nudix hydrolase family.</text>
</comment>
<accession>A0A2S9VBJ0</accession>
<feature type="domain" description="Nudix hydrolase" evidence="19">
    <location>
        <begin position="2"/>
        <end position="129"/>
    </location>
</feature>
<dbReference type="InterPro" id="IPR000086">
    <property type="entry name" value="NUDIX_hydrolase_dom"/>
</dbReference>
<evidence type="ECO:0000256" key="15">
    <source>
        <dbReference type="ARBA" id="ARBA00041979"/>
    </source>
</evidence>
<evidence type="ECO:0000256" key="5">
    <source>
        <dbReference type="ARBA" id="ARBA00022723"/>
    </source>
</evidence>
<dbReference type="PRINTS" id="PR00502">
    <property type="entry name" value="NUDIXFAMILY"/>
</dbReference>
<dbReference type="GO" id="GO:0035539">
    <property type="term" value="F:8-oxo-7,8-dihydrodeoxyguanosine triphosphate pyrophosphatase activity"/>
    <property type="evidence" value="ECO:0007669"/>
    <property type="project" value="UniProtKB-EC"/>
</dbReference>
<protein>
    <recommendedName>
        <fullName evidence="13">8-oxo-dGTP diphosphatase</fullName>
        <ecNumber evidence="12">3.6.1.55</ecNumber>
    </recommendedName>
    <alternativeName>
        <fullName evidence="16">7,8-dihydro-8-oxoguanine-triphosphatase</fullName>
    </alternativeName>
    <alternativeName>
        <fullName evidence="15">Mutator protein MutT</fullName>
    </alternativeName>
    <alternativeName>
        <fullName evidence="14">dGTP pyrophosphohydrolase</fullName>
    </alternativeName>
</protein>
<comment type="catalytic activity">
    <reaction evidence="10">
        <text>8-oxo-dGTP + H2O = 8-oxo-dGMP + diphosphate + H(+)</text>
        <dbReference type="Rhea" id="RHEA:31575"/>
        <dbReference type="ChEBI" id="CHEBI:15377"/>
        <dbReference type="ChEBI" id="CHEBI:15378"/>
        <dbReference type="ChEBI" id="CHEBI:33019"/>
        <dbReference type="ChEBI" id="CHEBI:63224"/>
        <dbReference type="ChEBI" id="CHEBI:77896"/>
        <dbReference type="EC" id="3.6.1.55"/>
    </reaction>
</comment>
<dbReference type="EMBL" id="PVNP01000082">
    <property type="protein sequence ID" value="PRO73837.1"/>
    <property type="molecule type" value="Genomic_DNA"/>
</dbReference>
<dbReference type="SUPFAM" id="SSF55811">
    <property type="entry name" value="Nudix"/>
    <property type="match status" value="1"/>
</dbReference>
<keyword evidence="8 18" id="KW-0460">Magnesium</keyword>
<evidence type="ECO:0000313" key="21">
    <source>
        <dbReference type="Proteomes" id="UP000238949"/>
    </source>
</evidence>
<keyword evidence="6" id="KW-0227">DNA damage</keyword>
<evidence type="ECO:0000256" key="8">
    <source>
        <dbReference type="ARBA" id="ARBA00022842"/>
    </source>
</evidence>
<feature type="binding site" evidence="17">
    <location>
        <position position="27"/>
    </location>
    <ligand>
        <name>8-oxo-dGTP</name>
        <dbReference type="ChEBI" id="CHEBI:77896"/>
    </ligand>
</feature>
<dbReference type="InterPro" id="IPR020476">
    <property type="entry name" value="Nudix_hydrolase"/>
</dbReference>
<dbReference type="PANTHER" id="PTHR47707">
    <property type="entry name" value="8-OXO-DGTP DIPHOSPHATASE"/>
    <property type="match status" value="1"/>
</dbReference>
<dbReference type="Gene3D" id="3.90.79.10">
    <property type="entry name" value="Nucleoside Triphosphate Pyrophosphohydrolase"/>
    <property type="match status" value="1"/>
</dbReference>
<dbReference type="AlphaFoldDB" id="A0A2S9VBJ0"/>
<keyword evidence="3" id="KW-0515">Mutator protein</keyword>
<dbReference type="RefSeq" id="WP_105934337.1">
    <property type="nucleotide sequence ID" value="NZ_PVNP01000082.1"/>
</dbReference>
<sequence length="134" mass="14697">MKYIDVAVGVILRDNQAFVCLRASDKHQGGKWEFPGGKVEPGESPELALGRELQEEVAIVTTQCDSLILIEHDYGDKCVRLHVYTVTGFDGEPTGAEGQSGKWLALDNLNYDDFPAANREIIDALMAQQAKTTS</sequence>
<dbReference type="PANTHER" id="PTHR47707:SF1">
    <property type="entry name" value="NUDIX HYDROLASE FAMILY PROTEIN"/>
    <property type="match status" value="1"/>
</dbReference>
<evidence type="ECO:0000256" key="11">
    <source>
        <dbReference type="ARBA" id="ARBA00036904"/>
    </source>
</evidence>
<comment type="cofactor">
    <cofactor evidence="1 18">
        <name>Mg(2+)</name>
        <dbReference type="ChEBI" id="CHEBI:18420"/>
    </cofactor>
</comment>
<evidence type="ECO:0000313" key="20">
    <source>
        <dbReference type="EMBL" id="PRO73837.1"/>
    </source>
</evidence>
<evidence type="ECO:0000259" key="19">
    <source>
        <dbReference type="PROSITE" id="PS51462"/>
    </source>
</evidence>
<dbReference type="GO" id="GO:0044715">
    <property type="term" value="F:8-oxo-dGDP phosphatase activity"/>
    <property type="evidence" value="ECO:0007669"/>
    <property type="project" value="TreeGrafter"/>
</dbReference>
<keyword evidence="21" id="KW-1185">Reference proteome</keyword>
<feature type="binding site" evidence="18">
    <location>
        <position position="56"/>
    </location>
    <ligand>
        <name>Mg(2+)</name>
        <dbReference type="ChEBI" id="CHEBI:18420"/>
    </ligand>
</feature>
<evidence type="ECO:0000256" key="2">
    <source>
        <dbReference type="ARBA" id="ARBA00005582"/>
    </source>
</evidence>
<dbReference type="InterPro" id="IPR003561">
    <property type="entry name" value="Mutator_MutT"/>
</dbReference>
<keyword evidence="7" id="KW-0378">Hydrolase</keyword>